<dbReference type="PANTHER" id="PTHR11985">
    <property type="entry name" value="GLYCEROL-3-PHOSPHATE DEHYDROGENASE"/>
    <property type="match status" value="1"/>
</dbReference>
<dbReference type="GO" id="GO:0004368">
    <property type="term" value="F:glycerol-3-phosphate dehydrogenase (quinone) activity"/>
    <property type="evidence" value="ECO:0007669"/>
    <property type="project" value="UniProtKB-EC"/>
</dbReference>
<keyword evidence="4" id="KW-0274">FAD</keyword>
<comment type="cofactor">
    <cofactor evidence="1">
        <name>FAD</name>
        <dbReference type="ChEBI" id="CHEBI:57692"/>
    </cofactor>
</comment>
<dbReference type="EC" id="1.1.5.3" evidence="7"/>
<comment type="caution">
    <text evidence="7">The sequence shown here is derived from an EMBL/GenBank/DDBJ whole genome shotgun (WGS) entry which is preliminary data.</text>
</comment>
<keyword evidence="3" id="KW-0285">Flavoprotein</keyword>
<name>A0A444IYV3_9BACT</name>
<evidence type="ECO:0000313" key="7">
    <source>
        <dbReference type="EMBL" id="RWX46013.1"/>
    </source>
</evidence>
<dbReference type="InterPro" id="IPR000447">
    <property type="entry name" value="G3P_DH_FAD-dep"/>
</dbReference>
<comment type="similarity">
    <text evidence="2">Belongs to the FAD-dependent glycerol-3-phosphate dehydrogenase family.</text>
</comment>
<evidence type="ECO:0000256" key="2">
    <source>
        <dbReference type="ARBA" id="ARBA00007330"/>
    </source>
</evidence>
<organism evidence="7 8">
    <name type="scientific">Candidatus Electrothrix aarhusensis</name>
    <dbReference type="NCBI Taxonomy" id="1859131"/>
    <lineage>
        <taxon>Bacteria</taxon>
        <taxon>Pseudomonadati</taxon>
        <taxon>Thermodesulfobacteriota</taxon>
        <taxon>Desulfobulbia</taxon>
        <taxon>Desulfobulbales</taxon>
        <taxon>Desulfobulbaceae</taxon>
        <taxon>Candidatus Electrothrix</taxon>
    </lineage>
</organism>
<reference evidence="7 8" key="1">
    <citation type="submission" date="2017-01" db="EMBL/GenBank/DDBJ databases">
        <title>The cable genome- insights into the physiology and evolution of filamentous bacteria capable of sulfide oxidation via long distance electron transfer.</title>
        <authorList>
            <person name="Schreiber L."/>
            <person name="Bjerg J.T."/>
            <person name="Boggild A."/>
            <person name="Van De Vossenberg J."/>
            <person name="Meysman F."/>
            <person name="Nielsen L.P."/>
            <person name="Schramm A."/>
            <person name="Kjeldsen K.U."/>
        </authorList>
    </citation>
    <scope>NUCLEOTIDE SEQUENCE [LARGE SCALE GENOMIC DNA]</scope>
    <source>
        <strain evidence="7">MCF</strain>
    </source>
</reference>
<dbReference type="AlphaFoldDB" id="A0A444IYV3"/>
<evidence type="ECO:0000256" key="3">
    <source>
        <dbReference type="ARBA" id="ARBA00022630"/>
    </source>
</evidence>
<proteinExistence type="inferred from homology"/>
<accession>A0A444IYV3</accession>
<evidence type="ECO:0000313" key="8">
    <source>
        <dbReference type="Proteomes" id="UP000287853"/>
    </source>
</evidence>
<dbReference type="InterPro" id="IPR006076">
    <property type="entry name" value="FAD-dep_OxRdtase"/>
</dbReference>
<dbReference type="PROSITE" id="PS51257">
    <property type="entry name" value="PROKAR_LIPOPROTEIN"/>
    <property type="match status" value="1"/>
</dbReference>
<dbReference type="Gene3D" id="3.50.50.60">
    <property type="entry name" value="FAD/NAD(P)-binding domain"/>
    <property type="match status" value="1"/>
</dbReference>
<dbReference type="Pfam" id="PF01266">
    <property type="entry name" value="DAO"/>
    <property type="match status" value="1"/>
</dbReference>
<dbReference type="GO" id="GO:0006072">
    <property type="term" value="P:glycerol-3-phosphate metabolic process"/>
    <property type="evidence" value="ECO:0007669"/>
    <property type="project" value="InterPro"/>
</dbReference>
<keyword evidence="8" id="KW-1185">Reference proteome</keyword>
<feature type="domain" description="FAD dependent oxidoreductase" evidence="6">
    <location>
        <begin position="16"/>
        <end position="241"/>
    </location>
</feature>
<dbReference type="Gene3D" id="3.30.9.10">
    <property type="entry name" value="D-Amino Acid Oxidase, subunit A, domain 2"/>
    <property type="match status" value="1"/>
</dbReference>
<evidence type="ECO:0000256" key="1">
    <source>
        <dbReference type="ARBA" id="ARBA00001974"/>
    </source>
</evidence>
<dbReference type="PANTHER" id="PTHR11985:SF15">
    <property type="entry name" value="GLYCEROL-3-PHOSPHATE DEHYDROGENASE, MITOCHONDRIAL"/>
    <property type="match status" value="1"/>
</dbReference>
<evidence type="ECO:0000256" key="4">
    <source>
        <dbReference type="ARBA" id="ARBA00022827"/>
    </source>
</evidence>
<sequence>MQRQEHLQRLKEQQFDILVIGGGITGACIAHDAALRGFSVALIERRDFGGFTSSASSKLLHGGIRYLPKGQVWKVRESGREQMIFQRLAPHLVRWRPFLIPTEHGLSLTKGAWALKIAMKIYGLCHFGLKNLLDNPARQPPQGEFFDVEAALDVAPQLSSVDRLSGAQVLFESHMHSSERMTLGFLKTAVSNGAAIANYLEAEQYLTAQGRIEGVAVRDTLTDEQFSVRARLTINSAGPATQA</sequence>
<dbReference type="PRINTS" id="PR01001">
    <property type="entry name" value="FADG3PDH"/>
</dbReference>
<dbReference type="InterPro" id="IPR036188">
    <property type="entry name" value="FAD/NAD-bd_sf"/>
</dbReference>
<keyword evidence="5 7" id="KW-0560">Oxidoreductase</keyword>
<dbReference type="Proteomes" id="UP000287853">
    <property type="component" value="Unassembled WGS sequence"/>
</dbReference>
<dbReference type="SUPFAM" id="SSF51905">
    <property type="entry name" value="FAD/NAD(P)-binding domain"/>
    <property type="match status" value="1"/>
</dbReference>
<protein>
    <submittedName>
        <fullName evidence="7">FAD dependent oxidoreductase</fullName>
        <ecNumber evidence="7">1.1.5.3</ecNumber>
    </submittedName>
</protein>
<gene>
    <name evidence="7" type="ORF">H206_00083</name>
</gene>
<dbReference type="EMBL" id="MTKO01000070">
    <property type="protein sequence ID" value="RWX46013.1"/>
    <property type="molecule type" value="Genomic_DNA"/>
</dbReference>
<evidence type="ECO:0000259" key="6">
    <source>
        <dbReference type="Pfam" id="PF01266"/>
    </source>
</evidence>
<evidence type="ECO:0000256" key="5">
    <source>
        <dbReference type="ARBA" id="ARBA00023002"/>
    </source>
</evidence>